<dbReference type="PANTHER" id="PTHR15323">
    <property type="entry name" value="D123 PROTEIN"/>
    <property type="match status" value="1"/>
</dbReference>
<keyword evidence="3" id="KW-1185">Reference proteome</keyword>
<dbReference type="PANTHER" id="PTHR15323:SF6">
    <property type="entry name" value="CELL DIVISION CYCLE PROTEIN 123 HOMOLOG"/>
    <property type="match status" value="1"/>
</dbReference>
<evidence type="ECO:0000313" key="2">
    <source>
        <dbReference type="EMBL" id="KAJ2688659.1"/>
    </source>
</evidence>
<name>A0A9W8GL97_9FUNG</name>
<dbReference type="InterPro" id="IPR009772">
    <property type="entry name" value="CDC123"/>
</dbReference>
<dbReference type="OrthoDB" id="360540at2759"/>
<evidence type="ECO:0000313" key="3">
    <source>
        <dbReference type="Proteomes" id="UP001151516"/>
    </source>
</evidence>
<accession>A0A9W8GL97</accession>
<proteinExistence type="inferred from homology"/>
<protein>
    <recommendedName>
        <fullName evidence="4">Cell division cycle protein 123</fullName>
    </recommendedName>
</protein>
<organism evidence="2 3">
    <name type="scientific">Coemansia spiralis</name>
    <dbReference type="NCBI Taxonomy" id="417178"/>
    <lineage>
        <taxon>Eukaryota</taxon>
        <taxon>Fungi</taxon>
        <taxon>Fungi incertae sedis</taxon>
        <taxon>Zoopagomycota</taxon>
        <taxon>Kickxellomycotina</taxon>
        <taxon>Kickxellomycetes</taxon>
        <taxon>Kickxellales</taxon>
        <taxon>Kickxellaceae</taxon>
        <taxon>Coemansia</taxon>
    </lineage>
</organism>
<dbReference type="EMBL" id="JANBTX010000041">
    <property type="protein sequence ID" value="KAJ2688659.1"/>
    <property type="molecule type" value="Genomic_DNA"/>
</dbReference>
<dbReference type="Proteomes" id="UP001151516">
    <property type="component" value="Unassembled WGS sequence"/>
</dbReference>
<dbReference type="AlphaFoldDB" id="A0A9W8GL97"/>
<reference evidence="2" key="1">
    <citation type="submission" date="2022-07" db="EMBL/GenBank/DDBJ databases">
        <title>Phylogenomic reconstructions and comparative analyses of Kickxellomycotina fungi.</title>
        <authorList>
            <person name="Reynolds N.K."/>
            <person name="Stajich J.E."/>
            <person name="Barry K."/>
            <person name="Grigoriev I.V."/>
            <person name="Crous P."/>
            <person name="Smith M.E."/>
        </authorList>
    </citation>
    <scope>NUCLEOTIDE SEQUENCE</scope>
    <source>
        <strain evidence="2">CBS 109367</strain>
    </source>
</reference>
<comment type="similarity">
    <text evidence="1">Belongs to the CDC123 family.</text>
</comment>
<dbReference type="Pfam" id="PF07065">
    <property type="entry name" value="D123"/>
    <property type="match status" value="1"/>
</dbReference>
<gene>
    <name evidence="2" type="ORF">IWW39_002056</name>
</gene>
<sequence length="373" mass="42581">MPAVHETTQDAHIEDDVRAAIADITAHAADGGRDDEEEDVSLLFEPLTRAEVHNCVFSSWYPNFRRQTIKSEIIKPLAPEFIDYLLADGIMLPDQDDVPEYSCKIEDPDSSDGEWSADENDQHDASAFTDIASTSADIRRRIEILGGKVMPRMCWSAPKDASWMAMGNSLECRNPSDIYVLLKSSDKISGDLINGRYLPKEQLGDIEHELVLRQWSNLVPSMEFRCFVKNKRLVAVSQIDYEYYEFLENMRDEILTKLGLFFDEHVREKFPSENYCYDAYVAQTVDRVYLIDFEPWTPSVDSCLFEWSELVKADSSDSGLGLRLFPKGVSAMGHFSGKYSKNRFPVEATDEKFRGSMTELIKSVAEQTRQQQK</sequence>
<dbReference type="GO" id="GO:0005737">
    <property type="term" value="C:cytoplasm"/>
    <property type="evidence" value="ECO:0007669"/>
    <property type="project" value="TreeGrafter"/>
</dbReference>
<comment type="caution">
    <text evidence="2">The sequence shown here is derived from an EMBL/GenBank/DDBJ whole genome shotgun (WGS) entry which is preliminary data.</text>
</comment>
<evidence type="ECO:0008006" key="4">
    <source>
        <dbReference type="Google" id="ProtNLM"/>
    </source>
</evidence>
<evidence type="ECO:0000256" key="1">
    <source>
        <dbReference type="ARBA" id="ARBA00011047"/>
    </source>
</evidence>